<reference evidence="9" key="1">
    <citation type="journal article" date="2023" name="Plant J.">
        <title>The genome of the king protea, Protea cynaroides.</title>
        <authorList>
            <person name="Chang J."/>
            <person name="Duong T.A."/>
            <person name="Schoeman C."/>
            <person name="Ma X."/>
            <person name="Roodt D."/>
            <person name="Barker N."/>
            <person name="Li Z."/>
            <person name="Van de Peer Y."/>
            <person name="Mizrachi E."/>
        </authorList>
    </citation>
    <scope>NUCLEOTIDE SEQUENCE</scope>
    <source>
        <tissue evidence="9">Young leaves</tissue>
    </source>
</reference>
<feature type="transmembrane region" description="Helical" evidence="7">
    <location>
        <begin position="906"/>
        <end position="924"/>
    </location>
</feature>
<feature type="transmembrane region" description="Helical" evidence="7">
    <location>
        <begin position="659"/>
        <end position="681"/>
    </location>
</feature>
<organism evidence="9 10">
    <name type="scientific">Protea cynaroides</name>
    <dbReference type="NCBI Taxonomy" id="273540"/>
    <lineage>
        <taxon>Eukaryota</taxon>
        <taxon>Viridiplantae</taxon>
        <taxon>Streptophyta</taxon>
        <taxon>Embryophyta</taxon>
        <taxon>Tracheophyta</taxon>
        <taxon>Spermatophyta</taxon>
        <taxon>Magnoliopsida</taxon>
        <taxon>Proteales</taxon>
        <taxon>Proteaceae</taxon>
        <taxon>Protea</taxon>
    </lineage>
</organism>
<feature type="transmembrane region" description="Helical" evidence="7">
    <location>
        <begin position="725"/>
        <end position="745"/>
    </location>
</feature>
<keyword evidence="5 7" id="KW-1133">Transmembrane helix</keyword>
<dbReference type="PANTHER" id="PTHR48020:SF24">
    <property type="entry name" value="INOSITOL TRANSPORTER 4"/>
    <property type="match status" value="1"/>
</dbReference>
<comment type="subcellular location">
    <subcellularLocation>
        <location evidence="1">Membrane</location>
        <topology evidence="1">Multi-pass membrane protein</topology>
    </subcellularLocation>
</comment>
<evidence type="ECO:0000256" key="6">
    <source>
        <dbReference type="ARBA" id="ARBA00023136"/>
    </source>
</evidence>
<evidence type="ECO:0000256" key="7">
    <source>
        <dbReference type="SAM" id="Phobius"/>
    </source>
</evidence>
<feature type="transmembrane region" description="Helical" evidence="7">
    <location>
        <begin position="537"/>
        <end position="559"/>
    </location>
</feature>
<keyword evidence="6 7" id="KW-0472">Membrane</keyword>
<sequence>MNSLPNAIVQYILSHMNNARDVATCSCVSKLWKDSMPYIRSLYFPRNSFEDNNNGEDPDIIVGRMISSIVWLEELVVYCPFSSAGLASWLSSMSHSLRHLELRMDNLTEKQARLEGPSKMDCIDSARALESLRLWGVLMTEPPKWSEFQNLYTLSICGARLKDKAISAAITACPNLIHLSLLGCDGLRSVTIDLQHLKECRLDFYGMGNCFLALSCPKLQMLDVQGCSWIRATQTNNLTNLSISNSAGRVYRVDFGKLGALESLSIKGVQWCWDAITTILQCASEVKHLFMKVEFMGDFDTLLPFPEVDLVDFFNSHPKLQTFEMHGAMFAALCQKNSLKRVDSRFSIPYLEEVIITVRSPLNAEQKISTLESLVKHGNNLKRMVIKILQMKNCHSSADDFFEEPYILRLALSAGIGGFLFGYDTGVISGALLFIRDDFPSVDRQTILQETIVSMAIAGAIVGAALGGLTNDKFGRKYSILIADIVFFAGALIMAFAWDPWFIILGRIFVGLGVGIASMTTPLYISEVSPARIRGALVSTNGLLLTGGQFLSYLVNLAFTKVPGTWRWMLGAAAVPALVQFVLILLLPESPRWLYAKDKKVEAVKILRKIYPAEEVDGEVEALRLSIEAERTDKSSIGEGNIFSEVRNAWSNVIVRRGLVIGIGCQVAQQFVGINTVMYYSPTIVQLAGYASNKTALALSLITSGLNAVGTILLIFLVDRFGRRRLLIVSTIGIVASLVMLFVVFDQASIHSPAVGQVESYHFGQNATCSSYLTAKDASSWNCMNCMRDSSECGFCAHGVSKGKPGACLASNPSTKNACHGENREWYSRGCPSNFGVIALVGLASYIIAYSPGMGTVPWIINSEIYPLRYRGLCGGMAAMANWVSNLIVSQTFLTLTHALGSSYTFLLFGFFAFIALIFIYFFVPETRGLPFEEVEKMLNVGFKPWPLKKASLVELQPKLKDEKIPVGSLEQNS</sequence>
<dbReference type="Pfam" id="PF24758">
    <property type="entry name" value="LRR_At5g56370"/>
    <property type="match status" value="1"/>
</dbReference>
<evidence type="ECO:0000256" key="5">
    <source>
        <dbReference type="ARBA" id="ARBA00022989"/>
    </source>
</evidence>
<proteinExistence type="inferred from homology"/>
<dbReference type="Pfam" id="PF00646">
    <property type="entry name" value="F-box"/>
    <property type="match status" value="1"/>
</dbReference>
<evidence type="ECO:0000256" key="4">
    <source>
        <dbReference type="ARBA" id="ARBA00022692"/>
    </source>
</evidence>
<dbReference type="InterPro" id="IPR003663">
    <property type="entry name" value="Sugar/inositol_transpt"/>
</dbReference>
<protein>
    <recommendedName>
        <fullName evidence="8">Major facilitator superfamily (MFS) profile domain-containing protein</fullName>
    </recommendedName>
</protein>
<dbReference type="SUPFAM" id="SSF81383">
    <property type="entry name" value="F-box domain"/>
    <property type="match status" value="1"/>
</dbReference>
<evidence type="ECO:0000313" key="10">
    <source>
        <dbReference type="Proteomes" id="UP001141806"/>
    </source>
</evidence>
<feature type="transmembrane region" description="Helical" evidence="7">
    <location>
        <begin position="835"/>
        <end position="861"/>
    </location>
</feature>
<keyword evidence="4 7" id="KW-0812">Transmembrane</keyword>
<dbReference type="PRINTS" id="PR00171">
    <property type="entry name" value="SUGRTRNSPORT"/>
</dbReference>
<feature type="transmembrane region" description="Helical" evidence="7">
    <location>
        <begin position="447"/>
        <end position="466"/>
    </location>
</feature>
<gene>
    <name evidence="9" type="ORF">NE237_023909</name>
</gene>
<dbReference type="NCBIfam" id="TIGR00879">
    <property type="entry name" value="SP"/>
    <property type="match status" value="1"/>
</dbReference>
<dbReference type="Pfam" id="PF00083">
    <property type="entry name" value="Sugar_tr"/>
    <property type="match status" value="2"/>
</dbReference>
<dbReference type="PROSITE" id="PS50850">
    <property type="entry name" value="MFS"/>
    <property type="match status" value="1"/>
</dbReference>
<evidence type="ECO:0000313" key="9">
    <source>
        <dbReference type="EMBL" id="KAJ4963970.1"/>
    </source>
</evidence>
<dbReference type="PROSITE" id="PS00216">
    <property type="entry name" value="SUGAR_TRANSPORT_1"/>
    <property type="match status" value="1"/>
</dbReference>
<dbReference type="InterPro" id="IPR050814">
    <property type="entry name" value="Myo-inositol_Transporter"/>
</dbReference>
<dbReference type="PROSITE" id="PS00217">
    <property type="entry name" value="SUGAR_TRANSPORT_2"/>
    <property type="match status" value="1"/>
</dbReference>
<keyword evidence="3" id="KW-0813">Transport</keyword>
<feature type="domain" description="Major facilitator superfamily (MFS) profile" evidence="8">
    <location>
        <begin position="410"/>
        <end position="928"/>
    </location>
</feature>
<dbReference type="InterPro" id="IPR005829">
    <property type="entry name" value="Sugar_transporter_CS"/>
</dbReference>
<dbReference type="InterPro" id="IPR036047">
    <property type="entry name" value="F-box-like_dom_sf"/>
</dbReference>
<feature type="transmembrane region" description="Helical" evidence="7">
    <location>
        <begin position="873"/>
        <end position="894"/>
    </location>
</feature>
<dbReference type="SUPFAM" id="SSF103473">
    <property type="entry name" value="MFS general substrate transporter"/>
    <property type="match status" value="1"/>
</dbReference>
<evidence type="ECO:0000256" key="3">
    <source>
        <dbReference type="ARBA" id="ARBA00022448"/>
    </source>
</evidence>
<dbReference type="CDD" id="cd17360">
    <property type="entry name" value="MFS_HMIT_like"/>
    <property type="match status" value="1"/>
</dbReference>
<accession>A0A9Q0HFZ5</accession>
<dbReference type="Gene3D" id="1.20.1250.20">
    <property type="entry name" value="MFS general substrate transporter like domains"/>
    <property type="match status" value="2"/>
</dbReference>
<dbReference type="Gene3D" id="3.80.10.10">
    <property type="entry name" value="Ribonuclease Inhibitor"/>
    <property type="match status" value="2"/>
</dbReference>
<comment type="caution">
    <text evidence="9">The sequence shown here is derived from an EMBL/GenBank/DDBJ whole genome shotgun (WGS) entry which is preliminary data.</text>
</comment>
<dbReference type="Proteomes" id="UP001141806">
    <property type="component" value="Unassembled WGS sequence"/>
</dbReference>
<dbReference type="InterPro" id="IPR001810">
    <property type="entry name" value="F-box_dom"/>
</dbReference>
<dbReference type="InterPro" id="IPR005828">
    <property type="entry name" value="MFS_sugar_transport-like"/>
</dbReference>
<evidence type="ECO:0000256" key="1">
    <source>
        <dbReference type="ARBA" id="ARBA00004141"/>
    </source>
</evidence>
<dbReference type="EMBL" id="JAMYWD010000008">
    <property type="protein sequence ID" value="KAJ4963970.1"/>
    <property type="molecule type" value="Genomic_DNA"/>
</dbReference>
<dbReference type="InterPro" id="IPR036259">
    <property type="entry name" value="MFS_trans_sf"/>
</dbReference>
<dbReference type="GO" id="GO:0005886">
    <property type="term" value="C:plasma membrane"/>
    <property type="evidence" value="ECO:0007669"/>
    <property type="project" value="UniProtKB-ARBA"/>
</dbReference>
<keyword evidence="10" id="KW-1185">Reference proteome</keyword>
<dbReference type="SUPFAM" id="SSF52047">
    <property type="entry name" value="RNI-like"/>
    <property type="match status" value="1"/>
</dbReference>
<dbReference type="AlphaFoldDB" id="A0A9Q0HFZ5"/>
<dbReference type="FunFam" id="1.20.1250.20:FF:000137">
    <property type="entry name" value="Probable inositol transporter 2"/>
    <property type="match status" value="1"/>
</dbReference>
<feature type="transmembrane region" description="Helical" evidence="7">
    <location>
        <begin position="410"/>
        <end position="435"/>
    </location>
</feature>
<dbReference type="OrthoDB" id="9973021at2759"/>
<name>A0A9Q0HFZ5_9MAGN</name>
<dbReference type="GO" id="GO:0005366">
    <property type="term" value="F:myo-inositol:proton symporter activity"/>
    <property type="evidence" value="ECO:0007669"/>
    <property type="project" value="TreeGrafter"/>
</dbReference>
<comment type="similarity">
    <text evidence="2">Belongs to the major facilitator superfamily. Sugar transporter (TC 2.A.1.1) family.</text>
</comment>
<feature type="transmembrane region" description="Helical" evidence="7">
    <location>
        <begin position="504"/>
        <end position="525"/>
    </location>
</feature>
<dbReference type="PANTHER" id="PTHR48020">
    <property type="entry name" value="PROTON MYO-INOSITOL COTRANSPORTER"/>
    <property type="match status" value="1"/>
</dbReference>
<dbReference type="InterPro" id="IPR055411">
    <property type="entry name" value="LRR_FXL15/At3g58940/PEG3-like"/>
</dbReference>
<dbReference type="InterPro" id="IPR032675">
    <property type="entry name" value="LRR_dom_sf"/>
</dbReference>
<feature type="transmembrane region" description="Helical" evidence="7">
    <location>
        <begin position="565"/>
        <end position="587"/>
    </location>
</feature>
<dbReference type="InterPro" id="IPR020846">
    <property type="entry name" value="MFS_dom"/>
</dbReference>
<feature type="transmembrane region" description="Helical" evidence="7">
    <location>
        <begin position="696"/>
        <end position="718"/>
    </location>
</feature>
<evidence type="ECO:0000259" key="8">
    <source>
        <dbReference type="PROSITE" id="PS50850"/>
    </source>
</evidence>
<dbReference type="FunFam" id="1.20.1250.20:FF:000121">
    <property type="entry name" value="Probable inositol transporter 2"/>
    <property type="match status" value="1"/>
</dbReference>
<evidence type="ECO:0000256" key="2">
    <source>
        <dbReference type="ARBA" id="ARBA00010992"/>
    </source>
</evidence>
<feature type="transmembrane region" description="Helical" evidence="7">
    <location>
        <begin position="478"/>
        <end position="498"/>
    </location>
</feature>